<organism evidence="5 6">
    <name type="scientific">Branchiostoma floridae</name>
    <name type="common">Florida lancelet</name>
    <name type="synonym">Amphioxus</name>
    <dbReference type="NCBI Taxonomy" id="7739"/>
    <lineage>
        <taxon>Eukaryota</taxon>
        <taxon>Metazoa</taxon>
        <taxon>Chordata</taxon>
        <taxon>Cephalochordata</taxon>
        <taxon>Leptocardii</taxon>
        <taxon>Amphioxiformes</taxon>
        <taxon>Branchiostomatidae</taxon>
        <taxon>Branchiostoma</taxon>
    </lineage>
</organism>
<dbReference type="Pfam" id="PF00201">
    <property type="entry name" value="UDPGT"/>
    <property type="match status" value="2"/>
</dbReference>
<sequence>MSRICRTRQRSIMAQNNVRKPGVFSCVFVIIALVVQESQAANVAMMYDLAQSHWARFVVLGDALASRGHNVTVVAPEDILSWIHRGVRDPFNYLTFPEAGTRTYVEDYIGKAWTRILEQRYMYQQTWSHVASYRQAAWRCQSLLSQGDVLDKLRQADIILGERLTPCAAVASTAVGVPLALLSVPMPASWLGSGVPAPTCCFPVPFSGLGRVRTFRDRVQNLAGYVATMVFGRAITAFYFDHLAKKYIGADATFVTALADTDLWLLTEHPGLDPVRPHMPNMVNIGGFMATPAKPLPQDLEDFMQGSDHGVIIFGLGTFVKGVPAELAEVFASAFAQLPQRVVWRYDEKEPPRGLGKNTKVMKWMPQNDLLGHPKTRLFMNHGGLNGLHEAVYHGVPMVILPLTVEHQAYADVMVSKGTAVTLDIRALTPEDVVSAIQEVIGNSSYLCLGESRTCSSNQRRPPYSSVPDVITSPAREFDMDFELNSYKESAERLAKLFHDQPQPPLERAVWWIEHVIRHGGLPHLRTAMNDVPFYQYFHLDVLVVFVAIVTALWLPFTRIFIMKYCWQRMAVGVGISILVISIPIMFLDGL</sequence>
<dbReference type="AlphaFoldDB" id="A0A9J7MHX0"/>
<dbReference type="InterPro" id="IPR002213">
    <property type="entry name" value="UDP_glucos_trans"/>
</dbReference>
<dbReference type="InterPro" id="IPR050271">
    <property type="entry name" value="UDP-glycosyltransferase"/>
</dbReference>
<gene>
    <name evidence="6" type="primary">LOC118410440</name>
</gene>
<dbReference type="SUPFAM" id="SSF53756">
    <property type="entry name" value="UDP-Glycosyltransferase/glycogen phosphorylase"/>
    <property type="match status" value="2"/>
</dbReference>
<dbReference type="Proteomes" id="UP000001554">
    <property type="component" value="Chromosome 2"/>
</dbReference>
<reference evidence="6" key="2">
    <citation type="submission" date="2025-08" db="UniProtKB">
        <authorList>
            <consortium name="RefSeq"/>
        </authorList>
    </citation>
    <scope>IDENTIFICATION</scope>
    <source>
        <strain evidence="6">S238N-H82</strain>
        <tissue evidence="6">Testes</tissue>
    </source>
</reference>
<evidence type="ECO:0000313" key="6">
    <source>
        <dbReference type="RefSeq" id="XP_035668057.1"/>
    </source>
</evidence>
<proteinExistence type="inferred from homology"/>
<keyword evidence="4" id="KW-1133">Transmembrane helix</keyword>
<feature type="transmembrane region" description="Helical" evidence="4">
    <location>
        <begin position="569"/>
        <end position="588"/>
    </location>
</feature>
<feature type="transmembrane region" description="Helical" evidence="4">
    <location>
        <begin position="534"/>
        <end position="557"/>
    </location>
</feature>
<keyword evidence="4" id="KW-0472">Membrane</keyword>
<dbReference type="PANTHER" id="PTHR48043">
    <property type="entry name" value="EG:EG0003.4 PROTEIN-RELATED"/>
    <property type="match status" value="1"/>
</dbReference>
<evidence type="ECO:0000256" key="1">
    <source>
        <dbReference type="ARBA" id="ARBA00009995"/>
    </source>
</evidence>
<comment type="similarity">
    <text evidence="1">Belongs to the UDP-glycosyltransferase family.</text>
</comment>
<dbReference type="OrthoDB" id="5835829at2759"/>
<reference evidence="5" key="1">
    <citation type="journal article" date="2020" name="Nat. Ecol. Evol.">
        <title>Deeply conserved synteny resolves early events in vertebrate evolution.</title>
        <authorList>
            <person name="Simakov O."/>
            <person name="Marletaz F."/>
            <person name="Yue J.X."/>
            <person name="O'Connell B."/>
            <person name="Jenkins J."/>
            <person name="Brandt A."/>
            <person name="Calef R."/>
            <person name="Tung C.H."/>
            <person name="Huang T.K."/>
            <person name="Schmutz J."/>
            <person name="Satoh N."/>
            <person name="Yu J.K."/>
            <person name="Putnam N.H."/>
            <person name="Green R.E."/>
            <person name="Rokhsar D.S."/>
        </authorList>
    </citation>
    <scope>NUCLEOTIDE SEQUENCE [LARGE SCALE GENOMIC DNA]</scope>
    <source>
        <strain evidence="5">S238N-H82</strain>
    </source>
</reference>
<dbReference type="CDD" id="cd03784">
    <property type="entry name" value="GT1_Gtf-like"/>
    <property type="match status" value="1"/>
</dbReference>
<accession>A0A9J7MHX0</accession>
<keyword evidence="4" id="KW-0812">Transmembrane</keyword>
<dbReference type="RefSeq" id="XP_035668057.1">
    <property type="nucleotide sequence ID" value="XM_035812164.1"/>
</dbReference>
<keyword evidence="5" id="KW-1185">Reference proteome</keyword>
<name>A0A9J7MHX0_BRAFL</name>
<protein>
    <submittedName>
        <fullName evidence="6">UDP-glucuronosyltransferase 2C1-like</fullName>
    </submittedName>
</protein>
<dbReference type="GeneID" id="118410440"/>
<dbReference type="Gene3D" id="3.40.50.2000">
    <property type="entry name" value="Glycogen Phosphorylase B"/>
    <property type="match status" value="2"/>
</dbReference>
<dbReference type="OMA" id="TRIFIMK"/>
<dbReference type="GO" id="GO:0008194">
    <property type="term" value="F:UDP-glycosyltransferase activity"/>
    <property type="evidence" value="ECO:0000318"/>
    <property type="project" value="GO_Central"/>
</dbReference>
<keyword evidence="3" id="KW-0808">Transferase</keyword>
<dbReference type="KEGG" id="bfo:118410440"/>
<keyword evidence="2" id="KW-0328">Glycosyltransferase</keyword>
<evidence type="ECO:0000256" key="3">
    <source>
        <dbReference type="ARBA" id="ARBA00022679"/>
    </source>
</evidence>
<dbReference type="PANTHER" id="PTHR48043:SF145">
    <property type="entry name" value="FI06409P-RELATED"/>
    <property type="match status" value="1"/>
</dbReference>
<evidence type="ECO:0000256" key="4">
    <source>
        <dbReference type="SAM" id="Phobius"/>
    </source>
</evidence>
<evidence type="ECO:0000256" key="2">
    <source>
        <dbReference type="ARBA" id="ARBA00022676"/>
    </source>
</evidence>
<dbReference type="FunFam" id="3.40.50.2000:FF:000021">
    <property type="entry name" value="UDP-glucuronosyltransferase"/>
    <property type="match status" value="1"/>
</dbReference>
<evidence type="ECO:0000313" key="5">
    <source>
        <dbReference type="Proteomes" id="UP000001554"/>
    </source>
</evidence>